<dbReference type="AlphaFoldDB" id="X6LUB9"/>
<dbReference type="EMBL" id="ASPP01029515">
    <property type="protein sequence ID" value="ETO04315.1"/>
    <property type="molecule type" value="Genomic_DNA"/>
</dbReference>
<keyword evidence="1 3" id="KW-0853">WD repeat</keyword>
<feature type="repeat" description="WD" evidence="3">
    <location>
        <begin position="231"/>
        <end position="274"/>
    </location>
</feature>
<gene>
    <name evidence="4" type="ORF">RFI_33082</name>
</gene>
<reference evidence="4 5" key="1">
    <citation type="journal article" date="2013" name="Curr. Biol.">
        <title>The Genome of the Foraminiferan Reticulomyxa filosa.</title>
        <authorList>
            <person name="Glockner G."/>
            <person name="Hulsmann N."/>
            <person name="Schleicher M."/>
            <person name="Noegel A.A."/>
            <person name="Eichinger L."/>
            <person name="Gallinger C."/>
            <person name="Pawlowski J."/>
            <person name="Sierra R."/>
            <person name="Euteneuer U."/>
            <person name="Pillet L."/>
            <person name="Moustafa A."/>
            <person name="Platzer M."/>
            <person name="Groth M."/>
            <person name="Szafranski K."/>
            <person name="Schliwa M."/>
        </authorList>
    </citation>
    <scope>NUCLEOTIDE SEQUENCE [LARGE SCALE GENOMIC DNA]</scope>
</reference>
<dbReference type="InterPro" id="IPR019775">
    <property type="entry name" value="WD40_repeat_CS"/>
</dbReference>
<dbReference type="Pfam" id="PF00400">
    <property type="entry name" value="WD40"/>
    <property type="match status" value="5"/>
</dbReference>
<evidence type="ECO:0000256" key="1">
    <source>
        <dbReference type="ARBA" id="ARBA00022574"/>
    </source>
</evidence>
<dbReference type="PROSITE" id="PS50082">
    <property type="entry name" value="WD_REPEATS_2"/>
    <property type="match status" value="5"/>
</dbReference>
<evidence type="ECO:0000256" key="2">
    <source>
        <dbReference type="ARBA" id="ARBA00022737"/>
    </source>
</evidence>
<feature type="repeat" description="WD" evidence="3">
    <location>
        <begin position="183"/>
        <end position="230"/>
    </location>
</feature>
<dbReference type="PROSITE" id="PS00678">
    <property type="entry name" value="WD_REPEATS_1"/>
    <property type="match status" value="5"/>
</dbReference>
<keyword evidence="5" id="KW-1185">Reference proteome</keyword>
<organism evidence="4 5">
    <name type="scientific">Reticulomyxa filosa</name>
    <dbReference type="NCBI Taxonomy" id="46433"/>
    <lineage>
        <taxon>Eukaryota</taxon>
        <taxon>Sar</taxon>
        <taxon>Rhizaria</taxon>
        <taxon>Retaria</taxon>
        <taxon>Foraminifera</taxon>
        <taxon>Monothalamids</taxon>
        <taxon>Reticulomyxidae</taxon>
        <taxon>Reticulomyxa</taxon>
    </lineage>
</organism>
<accession>X6LUB9</accession>
<dbReference type="CDD" id="cd00200">
    <property type="entry name" value="WD40"/>
    <property type="match status" value="1"/>
</dbReference>
<feature type="repeat" description="WD" evidence="3">
    <location>
        <begin position="310"/>
        <end position="336"/>
    </location>
</feature>
<evidence type="ECO:0000313" key="4">
    <source>
        <dbReference type="EMBL" id="ETO04315.1"/>
    </source>
</evidence>
<feature type="non-terminal residue" evidence="4">
    <location>
        <position position="396"/>
    </location>
</feature>
<proteinExistence type="predicted"/>
<dbReference type="SUPFAM" id="SSF50978">
    <property type="entry name" value="WD40 repeat-like"/>
    <property type="match status" value="1"/>
</dbReference>
<dbReference type="Proteomes" id="UP000023152">
    <property type="component" value="Unassembled WGS sequence"/>
</dbReference>
<comment type="caution">
    <text evidence="4">The sequence shown here is derived from an EMBL/GenBank/DDBJ whole genome shotgun (WGS) entry which is preliminary data.</text>
</comment>
<dbReference type="PANTHER" id="PTHR19848:SF8">
    <property type="entry name" value="F-BOX AND WD REPEAT DOMAIN CONTAINING 7"/>
    <property type="match status" value="1"/>
</dbReference>
<dbReference type="OrthoDB" id="342131at2759"/>
<dbReference type="InterPro" id="IPR036322">
    <property type="entry name" value="WD40_repeat_dom_sf"/>
</dbReference>
<feature type="repeat" description="WD" evidence="3">
    <location>
        <begin position="158"/>
        <end position="182"/>
    </location>
</feature>
<dbReference type="InterPro" id="IPR001680">
    <property type="entry name" value="WD40_rpt"/>
</dbReference>
<dbReference type="PANTHER" id="PTHR19848">
    <property type="entry name" value="WD40 REPEAT PROTEIN"/>
    <property type="match status" value="1"/>
</dbReference>
<dbReference type="PROSITE" id="PS50294">
    <property type="entry name" value="WD_REPEATS_REGION"/>
    <property type="match status" value="2"/>
</dbReference>
<evidence type="ECO:0000313" key="5">
    <source>
        <dbReference type="Proteomes" id="UP000023152"/>
    </source>
</evidence>
<name>X6LUB9_RETFI</name>
<sequence>MKAYHLCNLCLRKTNAFKVNKFYFDIEVPFLFSKILCKTSLKKKFKSYILLKSVFHVDKIFLKNPFINFERKKVQYLSFYIIENDLKKKNRMTTLSNKKRTATQPVLVSFFTSFQKSISEKEKVQVIIQYWIRILKIKLGWVYDTVLSIDYSTFDYRQFICSGSEDNTVRVWDVDNNKQIQSFNGHSSFVHCVKFSSYHYHNHRQYVICSSSNNKIIHFWDFKNNKQLQIFNGHTNGIYGIEFSSFNSGRYLCSGSFDKTICLWDVETSKLLHVFNGNGYGVLCVDISPLQSNNNNDNNKMNNIGVIGGNGYTICSGSGDKTIRIWDIETTKQLNIFKGHTHWVYGVKYGSNELMNTILSGSEDKSVRLWDIRSDQQIHAFNGHESIVYAVEYSPF</sequence>
<protein>
    <submittedName>
        <fullName evidence="4">WD repeat-containing protein</fullName>
    </submittedName>
</protein>
<evidence type="ECO:0000256" key="3">
    <source>
        <dbReference type="PROSITE-ProRule" id="PRU00221"/>
    </source>
</evidence>
<dbReference type="SMART" id="SM00320">
    <property type="entry name" value="WD40"/>
    <property type="match status" value="5"/>
</dbReference>
<feature type="repeat" description="WD" evidence="3">
    <location>
        <begin position="337"/>
        <end position="380"/>
    </location>
</feature>
<dbReference type="Gene3D" id="2.130.10.10">
    <property type="entry name" value="YVTN repeat-like/Quinoprotein amine dehydrogenase"/>
    <property type="match status" value="2"/>
</dbReference>
<dbReference type="InterPro" id="IPR020472">
    <property type="entry name" value="WD40_PAC1"/>
</dbReference>
<dbReference type="PRINTS" id="PR00320">
    <property type="entry name" value="GPROTEINBRPT"/>
</dbReference>
<keyword evidence="2" id="KW-0677">Repeat</keyword>
<dbReference type="InterPro" id="IPR015943">
    <property type="entry name" value="WD40/YVTN_repeat-like_dom_sf"/>
</dbReference>